<dbReference type="GeneID" id="42006623"/>
<evidence type="ECO:0000256" key="5">
    <source>
        <dbReference type="SAM" id="MobiDB-lite"/>
    </source>
</evidence>
<feature type="region of interest" description="Disordered" evidence="5">
    <location>
        <begin position="1"/>
        <end position="20"/>
    </location>
</feature>
<dbReference type="GO" id="GO:1990904">
    <property type="term" value="C:ribonucleoprotein complex"/>
    <property type="evidence" value="ECO:0007669"/>
    <property type="project" value="UniProtKB-KW"/>
</dbReference>
<dbReference type="STRING" id="1806994.A0A507C110"/>
<evidence type="ECO:0000313" key="6">
    <source>
        <dbReference type="EMBL" id="TPX31193.1"/>
    </source>
</evidence>
<name>A0A507C110_9FUNG</name>
<dbReference type="OrthoDB" id="9616667at2759"/>
<proteinExistence type="inferred from homology"/>
<organism evidence="6 7">
    <name type="scientific">Synchytrium microbalum</name>
    <dbReference type="NCBI Taxonomy" id="1806994"/>
    <lineage>
        <taxon>Eukaryota</taxon>
        <taxon>Fungi</taxon>
        <taxon>Fungi incertae sedis</taxon>
        <taxon>Chytridiomycota</taxon>
        <taxon>Chytridiomycota incertae sedis</taxon>
        <taxon>Chytridiomycetes</taxon>
        <taxon>Synchytriales</taxon>
        <taxon>Synchytriaceae</taxon>
        <taxon>Synchytrium</taxon>
    </lineage>
</organism>
<dbReference type="PROSITE" id="PS01190">
    <property type="entry name" value="RIBOSOMAL_L36E"/>
    <property type="match status" value="1"/>
</dbReference>
<evidence type="ECO:0000256" key="3">
    <source>
        <dbReference type="ARBA" id="ARBA00023274"/>
    </source>
</evidence>
<dbReference type="GO" id="GO:0003735">
    <property type="term" value="F:structural constituent of ribosome"/>
    <property type="evidence" value="ECO:0007669"/>
    <property type="project" value="InterPro"/>
</dbReference>
<protein>
    <recommendedName>
        <fullName evidence="4">60S ribosomal protein L36</fullName>
    </recommendedName>
</protein>
<dbReference type="EMBL" id="QEAO01000049">
    <property type="protein sequence ID" value="TPX31193.1"/>
    <property type="molecule type" value="Genomic_DNA"/>
</dbReference>
<comment type="similarity">
    <text evidence="1 4">Belongs to the eukaryotic ribosomal protein eL36 family.</text>
</comment>
<dbReference type="Proteomes" id="UP000319731">
    <property type="component" value="Unassembled WGS sequence"/>
</dbReference>
<dbReference type="InterPro" id="IPR038097">
    <property type="entry name" value="Ribosomal_eL36_sf"/>
</dbReference>
<dbReference type="RefSeq" id="XP_031022685.1">
    <property type="nucleotide sequence ID" value="XM_031171326.1"/>
</dbReference>
<evidence type="ECO:0000256" key="1">
    <source>
        <dbReference type="ARBA" id="ARBA00006509"/>
    </source>
</evidence>
<dbReference type="Gene3D" id="1.10.10.1760">
    <property type="entry name" value="60S ribosomal protein L36"/>
    <property type="match status" value="1"/>
</dbReference>
<dbReference type="GO" id="GO:0005840">
    <property type="term" value="C:ribosome"/>
    <property type="evidence" value="ECO:0007669"/>
    <property type="project" value="UniProtKB-KW"/>
</dbReference>
<sequence>MGKKNLPPAVKTGIAAGENSGHVTTRIHLKPKPSNRKGHLGKRTKVVRELIREVTGFAPYEKRVMELLKNSKDKRARRLAKRRLGTFLRAKRKVEELSGVIAETRRHAAH</sequence>
<dbReference type="PANTHER" id="PTHR10114">
    <property type="entry name" value="60S RIBOSOMAL PROTEIN L36"/>
    <property type="match status" value="1"/>
</dbReference>
<reference evidence="6 7" key="1">
    <citation type="journal article" date="2019" name="Sci. Rep.">
        <title>Comparative genomics of chytrid fungi reveal insights into the obligate biotrophic and pathogenic lifestyle of Synchytrium endobioticum.</title>
        <authorList>
            <person name="van de Vossenberg B.T.L.H."/>
            <person name="Warris S."/>
            <person name="Nguyen H.D.T."/>
            <person name="van Gent-Pelzer M.P.E."/>
            <person name="Joly D.L."/>
            <person name="van de Geest H.C."/>
            <person name="Bonants P.J.M."/>
            <person name="Smith D.S."/>
            <person name="Levesque C.A."/>
            <person name="van der Lee T.A.J."/>
        </authorList>
    </citation>
    <scope>NUCLEOTIDE SEQUENCE [LARGE SCALE GENOMIC DNA]</scope>
    <source>
        <strain evidence="6 7">JEL517</strain>
    </source>
</reference>
<dbReference type="GO" id="GO:0006412">
    <property type="term" value="P:translation"/>
    <property type="evidence" value="ECO:0007669"/>
    <property type="project" value="InterPro"/>
</dbReference>
<dbReference type="FunFam" id="1.10.10.1760:FF:000003">
    <property type="entry name" value="60S ribosomal protein L36"/>
    <property type="match status" value="1"/>
</dbReference>
<gene>
    <name evidence="6" type="ORF">SmJEL517_g05400</name>
</gene>
<evidence type="ECO:0000256" key="4">
    <source>
        <dbReference type="RuleBase" id="RU000665"/>
    </source>
</evidence>
<evidence type="ECO:0000313" key="7">
    <source>
        <dbReference type="Proteomes" id="UP000319731"/>
    </source>
</evidence>
<evidence type="ECO:0000256" key="2">
    <source>
        <dbReference type="ARBA" id="ARBA00022980"/>
    </source>
</evidence>
<dbReference type="AlphaFoldDB" id="A0A507C110"/>
<dbReference type="Pfam" id="PF01158">
    <property type="entry name" value="Ribosomal_L36e"/>
    <property type="match status" value="1"/>
</dbReference>
<accession>A0A507C110</accession>
<keyword evidence="7" id="KW-1185">Reference proteome</keyword>
<keyword evidence="2 4" id="KW-0689">Ribosomal protein</keyword>
<keyword evidence="3 4" id="KW-0687">Ribonucleoprotein</keyword>
<comment type="caution">
    <text evidence="6">The sequence shown here is derived from an EMBL/GenBank/DDBJ whole genome shotgun (WGS) entry which is preliminary data.</text>
</comment>
<dbReference type="InterPro" id="IPR000509">
    <property type="entry name" value="Ribosomal_eL36"/>
</dbReference>